<dbReference type="GO" id="GO:0006635">
    <property type="term" value="P:fatty acid beta-oxidation"/>
    <property type="evidence" value="ECO:0007669"/>
    <property type="project" value="TreeGrafter"/>
</dbReference>
<keyword evidence="5" id="KW-0809">Transit peptide</keyword>
<keyword evidence="4" id="KW-0276">Fatty acid metabolism</keyword>
<evidence type="ECO:0000256" key="1">
    <source>
        <dbReference type="ARBA" id="ARBA00004275"/>
    </source>
</evidence>
<dbReference type="OrthoDB" id="8951704at2"/>
<dbReference type="InterPro" id="IPR020610">
    <property type="entry name" value="Thiolase_AS"/>
</dbReference>
<feature type="domain" description="Thiolase N-terminal" evidence="12">
    <location>
        <begin position="6"/>
        <end position="263"/>
    </location>
</feature>
<dbReference type="InterPro" id="IPR050215">
    <property type="entry name" value="Thiolase-like_sf_Thiolase"/>
</dbReference>
<dbReference type="Pfam" id="PF02803">
    <property type="entry name" value="Thiolase_C"/>
    <property type="match status" value="1"/>
</dbReference>
<evidence type="ECO:0000256" key="5">
    <source>
        <dbReference type="ARBA" id="ARBA00022946"/>
    </source>
</evidence>
<dbReference type="InterPro" id="IPR002155">
    <property type="entry name" value="Thiolase"/>
</dbReference>
<keyword evidence="6" id="KW-0443">Lipid metabolism</keyword>
<dbReference type="GO" id="GO:0003988">
    <property type="term" value="F:acetyl-CoA C-acyltransferase activity"/>
    <property type="evidence" value="ECO:0007669"/>
    <property type="project" value="UniProtKB-EC"/>
</dbReference>
<gene>
    <name evidence="14" type="primary">fadA_3</name>
    <name evidence="14" type="ORF">EHSB41UT_03732</name>
</gene>
<dbReference type="RefSeq" id="WP_087112384.1">
    <property type="nucleotide sequence ID" value="NZ_CBCSCN010000011.1"/>
</dbReference>
<feature type="active site" description="Proton acceptor" evidence="10">
    <location>
        <position position="381"/>
    </location>
</feature>
<sequence length="395" mass="41982">MTREAVIVSTARTPIGKAFRGAFNITKSPTLASFAIKEAVARAGVDPAKIDDLIMGTSLQSGTSSWNLGRMSALASGLPRSVSGQTIDRQCSSGLMSVATAAKQIITDRMDVTVAAGLEQISMVQNTHLDWVMNQKDDTVLASEPNAYMPMLETAEFVIKKYGISCEAQDLYALQSQQRTAAAQQAGLFADEIIPVTTTKMVKDRETGEISYQEVTLSLDEGNRPSTTLESLQSLKPVMEGGSVTAGNASQLSDGAAALVLMDSKYAEQNNHEPLGIYRGMMVSGLEPEEMGIGPVTAVPKLLKAHGLTVDDIDLWELNEAFACQVVYCRDVLGIDNNKLNVNGGGISIGHPYGMTGARQVGHVLLEGKRRGARYAVVTMCVGGGMGAAGLFEIV</sequence>
<evidence type="ECO:0000313" key="14">
    <source>
        <dbReference type="EMBL" id="SMA49941.1"/>
    </source>
</evidence>
<proteinExistence type="inferred from homology"/>
<dbReference type="SUPFAM" id="SSF53901">
    <property type="entry name" value="Thiolase-like"/>
    <property type="match status" value="2"/>
</dbReference>
<evidence type="ECO:0000313" key="15">
    <source>
        <dbReference type="Proteomes" id="UP000196573"/>
    </source>
</evidence>
<keyword evidence="3 11" id="KW-0808">Transferase</keyword>
<comment type="subcellular location">
    <subcellularLocation>
        <location evidence="1">Peroxisome</location>
    </subcellularLocation>
</comment>
<keyword evidence="7" id="KW-0576">Peroxisome</keyword>
<dbReference type="EMBL" id="FWPT01000009">
    <property type="protein sequence ID" value="SMA49941.1"/>
    <property type="molecule type" value="Genomic_DNA"/>
</dbReference>
<dbReference type="InterPro" id="IPR020613">
    <property type="entry name" value="Thiolase_CS"/>
</dbReference>
<dbReference type="FunFam" id="3.40.47.10:FF:000010">
    <property type="entry name" value="Acetyl-CoA acetyltransferase (Thiolase)"/>
    <property type="match status" value="1"/>
</dbReference>
<name>A0A1X7ANP2_9GAMM</name>
<dbReference type="PROSITE" id="PS00737">
    <property type="entry name" value="THIOLASE_2"/>
    <property type="match status" value="1"/>
</dbReference>
<evidence type="ECO:0000256" key="4">
    <source>
        <dbReference type="ARBA" id="ARBA00022832"/>
    </source>
</evidence>
<dbReference type="InterPro" id="IPR020616">
    <property type="entry name" value="Thiolase_N"/>
</dbReference>
<evidence type="ECO:0000256" key="7">
    <source>
        <dbReference type="ARBA" id="ARBA00023140"/>
    </source>
</evidence>
<dbReference type="GO" id="GO:0005737">
    <property type="term" value="C:cytoplasm"/>
    <property type="evidence" value="ECO:0007669"/>
    <property type="project" value="UniProtKB-ARBA"/>
</dbReference>
<dbReference type="PROSITE" id="PS00099">
    <property type="entry name" value="THIOLASE_3"/>
    <property type="match status" value="1"/>
</dbReference>
<evidence type="ECO:0000256" key="6">
    <source>
        <dbReference type="ARBA" id="ARBA00023098"/>
    </source>
</evidence>
<dbReference type="CDD" id="cd00751">
    <property type="entry name" value="thiolase"/>
    <property type="match status" value="1"/>
</dbReference>
<protein>
    <recommendedName>
        <fullName evidence="9">acetyl-CoA C-acyltransferase</fullName>
        <ecNumber evidence="9">2.3.1.16</ecNumber>
    </recommendedName>
</protein>
<evidence type="ECO:0000256" key="9">
    <source>
        <dbReference type="ARBA" id="ARBA00024073"/>
    </source>
</evidence>
<organism evidence="14 15">
    <name type="scientific">Parendozoicomonas haliclonae</name>
    <dbReference type="NCBI Taxonomy" id="1960125"/>
    <lineage>
        <taxon>Bacteria</taxon>
        <taxon>Pseudomonadati</taxon>
        <taxon>Pseudomonadota</taxon>
        <taxon>Gammaproteobacteria</taxon>
        <taxon>Oceanospirillales</taxon>
        <taxon>Endozoicomonadaceae</taxon>
        <taxon>Parendozoicomonas</taxon>
    </lineage>
</organism>
<evidence type="ECO:0000259" key="13">
    <source>
        <dbReference type="Pfam" id="PF02803"/>
    </source>
</evidence>
<dbReference type="EC" id="2.3.1.16" evidence="9"/>
<feature type="active site" description="Proton acceptor" evidence="10">
    <location>
        <position position="351"/>
    </location>
</feature>
<dbReference type="InterPro" id="IPR016039">
    <property type="entry name" value="Thiolase-like"/>
</dbReference>
<evidence type="ECO:0000256" key="10">
    <source>
        <dbReference type="PIRSR" id="PIRSR000429-1"/>
    </source>
</evidence>
<evidence type="ECO:0000256" key="11">
    <source>
        <dbReference type="RuleBase" id="RU003557"/>
    </source>
</evidence>
<dbReference type="Pfam" id="PF00108">
    <property type="entry name" value="Thiolase_N"/>
    <property type="match status" value="1"/>
</dbReference>
<dbReference type="InterPro" id="IPR020617">
    <property type="entry name" value="Thiolase_C"/>
</dbReference>
<evidence type="ECO:0000256" key="8">
    <source>
        <dbReference type="ARBA" id="ARBA00023315"/>
    </source>
</evidence>
<evidence type="ECO:0000256" key="2">
    <source>
        <dbReference type="ARBA" id="ARBA00010982"/>
    </source>
</evidence>
<reference evidence="14 15" key="1">
    <citation type="submission" date="2017-03" db="EMBL/GenBank/DDBJ databases">
        <authorList>
            <person name="Afonso C.L."/>
            <person name="Miller P.J."/>
            <person name="Scott M.A."/>
            <person name="Spackman E."/>
            <person name="Goraichik I."/>
            <person name="Dimitrov K.M."/>
            <person name="Suarez D.L."/>
            <person name="Swayne D.E."/>
        </authorList>
    </citation>
    <scope>NUCLEOTIDE SEQUENCE [LARGE SCALE GENOMIC DNA]</scope>
    <source>
        <strain evidence="14">SB41UT1</strain>
    </source>
</reference>
<dbReference type="GO" id="GO:0010124">
    <property type="term" value="P:phenylacetate catabolic process"/>
    <property type="evidence" value="ECO:0007669"/>
    <property type="project" value="TreeGrafter"/>
</dbReference>
<comment type="similarity">
    <text evidence="2 11">Belongs to the thiolase-like superfamily. Thiolase family.</text>
</comment>
<dbReference type="Gene3D" id="3.40.47.10">
    <property type="match status" value="1"/>
</dbReference>
<accession>A0A1X7ANP2</accession>
<feature type="active site" description="Acyl-thioester intermediate" evidence="10">
    <location>
        <position position="91"/>
    </location>
</feature>
<feature type="domain" description="Thiolase C-terminal" evidence="13">
    <location>
        <begin position="274"/>
        <end position="393"/>
    </location>
</feature>
<evidence type="ECO:0000259" key="12">
    <source>
        <dbReference type="Pfam" id="PF00108"/>
    </source>
</evidence>
<dbReference type="Proteomes" id="UP000196573">
    <property type="component" value="Unassembled WGS sequence"/>
</dbReference>
<dbReference type="AlphaFoldDB" id="A0A1X7ANP2"/>
<dbReference type="NCBIfam" id="TIGR01930">
    <property type="entry name" value="AcCoA-C-Actrans"/>
    <property type="match status" value="1"/>
</dbReference>
<dbReference type="PANTHER" id="PTHR43853:SF8">
    <property type="entry name" value="3-KETOACYL-COA THIOLASE, PEROXISOMAL"/>
    <property type="match status" value="1"/>
</dbReference>
<keyword evidence="15" id="KW-1185">Reference proteome</keyword>
<dbReference type="PANTHER" id="PTHR43853">
    <property type="entry name" value="3-KETOACYL-COA THIOLASE, PEROXISOMAL"/>
    <property type="match status" value="1"/>
</dbReference>
<keyword evidence="8 11" id="KW-0012">Acyltransferase</keyword>
<evidence type="ECO:0000256" key="3">
    <source>
        <dbReference type="ARBA" id="ARBA00022679"/>
    </source>
</evidence>
<dbReference type="PIRSF" id="PIRSF000429">
    <property type="entry name" value="Ac-CoA_Ac_transf"/>
    <property type="match status" value="1"/>
</dbReference>